<protein>
    <submittedName>
        <fullName evidence="1">Uncharacterized protein</fullName>
    </submittedName>
</protein>
<dbReference type="AlphaFoldDB" id="A0A380K2C4"/>
<dbReference type="Proteomes" id="UP000254510">
    <property type="component" value="Unassembled WGS sequence"/>
</dbReference>
<reference evidence="1 2" key="1">
    <citation type="submission" date="2018-06" db="EMBL/GenBank/DDBJ databases">
        <authorList>
            <consortium name="Pathogen Informatics"/>
            <person name="Doyle S."/>
        </authorList>
    </citation>
    <scope>NUCLEOTIDE SEQUENCE [LARGE SCALE GENOMIC DNA]</scope>
    <source>
        <strain evidence="1 2">NCTC13767</strain>
    </source>
</reference>
<evidence type="ECO:0000313" key="2">
    <source>
        <dbReference type="Proteomes" id="UP000254510"/>
    </source>
</evidence>
<dbReference type="SUPFAM" id="SSF54518">
    <property type="entry name" value="Tubby C-terminal domain-like"/>
    <property type="match status" value="1"/>
</dbReference>
<organism evidence="1 2">
    <name type="scientific">Streptococcus gallolyticus</name>
    <dbReference type="NCBI Taxonomy" id="315405"/>
    <lineage>
        <taxon>Bacteria</taxon>
        <taxon>Bacillati</taxon>
        <taxon>Bacillota</taxon>
        <taxon>Bacilli</taxon>
        <taxon>Lactobacillales</taxon>
        <taxon>Streptococcaceae</taxon>
        <taxon>Streptococcus</taxon>
    </lineage>
</organism>
<name>A0A380K2C4_9STRE</name>
<dbReference type="InterPro" id="IPR025659">
    <property type="entry name" value="Tubby-like_C"/>
</dbReference>
<sequence>MRSFEIKQKLWSLAGKFDIKDETGQLAYHVQEIC</sequence>
<accession>A0A380K2C4</accession>
<evidence type="ECO:0000313" key="1">
    <source>
        <dbReference type="EMBL" id="SUN58840.1"/>
    </source>
</evidence>
<gene>
    <name evidence="1" type="ORF">NCTC13767_00797</name>
</gene>
<proteinExistence type="predicted"/>
<dbReference type="EMBL" id="UHFM01000006">
    <property type="protein sequence ID" value="SUN58840.1"/>
    <property type="molecule type" value="Genomic_DNA"/>
</dbReference>